<organism evidence="1 2">
    <name type="scientific">Petralouisia muris</name>
    <dbReference type="NCBI Taxonomy" id="3032872"/>
    <lineage>
        <taxon>Bacteria</taxon>
        <taxon>Bacillati</taxon>
        <taxon>Bacillota</taxon>
        <taxon>Clostridia</taxon>
        <taxon>Lachnospirales</taxon>
        <taxon>Lachnospiraceae</taxon>
        <taxon>Petralouisia</taxon>
    </lineage>
</organism>
<sequence>MHYGTVKNPCNDISGFSYWQISDWSYEYAPSSHRYHGGFGLFTRDNIPKAAYGALQLLNMAKGKILLQNPGCFVLRSEDDDFMIYLYHYCPYDILYRYRHVRDMDFRNRYGVFETKRDINYYVMLEGLAEGVYQKKEYRIGPENGSSCDAWMRMGAPELMDGLEYNYVLAASAPECCTCMVEAEGEYVVQSLLKPHEIQLIVLHKVK</sequence>
<dbReference type="EMBL" id="SRYA01000110">
    <property type="protein sequence ID" value="TGY87719.1"/>
    <property type="molecule type" value="Genomic_DNA"/>
</dbReference>
<gene>
    <name evidence="1" type="ORF">E5329_26440</name>
</gene>
<dbReference type="Proteomes" id="UP000304953">
    <property type="component" value="Unassembled WGS sequence"/>
</dbReference>
<reference evidence="1" key="1">
    <citation type="submission" date="2019-04" db="EMBL/GenBank/DDBJ databases">
        <title>Microbes associate with the intestines of laboratory mice.</title>
        <authorList>
            <person name="Navarre W."/>
            <person name="Wong E."/>
            <person name="Huang K."/>
            <person name="Tropini C."/>
            <person name="Ng K."/>
            <person name="Yu B."/>
        </authorList>
    </citation>
    <scope>NUCLEOTIDE SEQUENCE</scope>
    <source>
        <strain evidence="1">NM01_1-7b</strain>
    </source>
</reference>
<keyword evidence="2" id="KW-1185">Reference proteome</keyword>
<accession>A0AC61RMS4</accession>
<evidence type="ECO:0000313" key="2">
    <source>
        <dbReference type="Proteomes" id="UP000304953"/>
    </source>
</evidence>
<proteinExistence type="predicted"/>
<comment type="caution">
    <text evidence="1">The sequence shown here is derived from an EMBL/GenBank/DDBJ whole genome shotgun (WGS) entry which is preliminary data.</text>
</comment>
<protein>
    <submittedName>
        <fullName evidence="1">Uncharacterized protein</fullName>
    </submittedName>
</protein>
<evidence type="ECO:0000313" key="1">
    <source>
        <dbReference type="EMBL" id="TGY87719.1"/>
    </source>
</evidence>
<name>A0AC61RMS4_9FIRM</name>